<name>L8IJL1_9CETA</name>
<dbReference type="Proteomes" id="UP000011080">
    <property type="component" value="Unassembled WGS sequence"/>
</dbReference>
<evidence type="ECO:0000256" key="1">
    <source>
        <dbReference type="SAM" id="Phobius"/>
    </source>
</evidence>
<feature type="transmembrane region" description="Helical" evidence="1">
    <location>
        <begin position="131"/>
        <end position="152"/>
    </location>
</feature>
<gene>
    <name evidence="2" type="ORF">M91_13436</name>
</gene>
<sequence>MRRGPPTTGTNVLGRKVLYLTRQAHRGSRKKVPDEIQQVSNKNDMKTSLKKVLKETSYAMMMPWVVAHAGPPPASRLGALHSPVCGMGGQVQCAYLVDDSVSDALGGWLGNDQNLGSQFSQALAIWADTKFLMGIAVSLLTSSFLLVGDFLARKDCGLQAGLPP</sequence>
<reference evidence="2 3" key="1">
    <citation type="journal article" date="2012" name="Nat. Genet.">
        <title>The yak genome and adaptation to life at high altitude.</title>
        <authorList>
            <person name="Qiu Q."/>
            <person name="Zhang G."/>
            <person name="Ma T."/>
            <person name="Qian W."/>
            <person name="Wang J."/>
            <person name="Ye Z."/>
            <person name="Cao C."/>
            <person name="Hu Q."/>
            <person name="Kim J."/>
            <person name="Larkin D.M."/>
            <person name="Auvil L."/>
            <person name="Capitanu B."/>
            <person name="Ma J."/>
            <person name="Lewin H.A."/>
            <person name="Qian X."/>
            <person name="Lang Y."/>
            <person name="Zhou R."/>
            <person name="Wang L."/>
            <person name="Wang K."/>
            <person name="Xia J."/>
            <person name="Liao S."/>
            <person name="Pan S."/>
            <person name="Lu X."/>
            <person name="Hou H."/>
            <person name="Wang Y."/>
            <person name="Zang X."/>
            <person name="Yin Y."/>
            <person name="Ma H."/>
            <person name="Zhang J."/>
            <person name="Wang Z."/>
            <person name="Zhang Y."/>
            <person name="Zhang D."/>
            <person name="Yonezawa T."/>
            <person name="Hasegawa M."/>
            <person name="Zhong Y."/>
            <person name="Liu W."/>
            <person name="Zhang Y."/>
            <person name="Huang Z."/>
            <person name="Zhang S."/>
            <person name="Long R."/>
            <person name="Yang H."/>
            <person name="Wang J."/>
            <person name="Lenstra J.A."/>
            <person name="Cooper D.N."/>
            <person name="Wu Y."/>
            <person name="Wang J."/>
            <person name="Shi P."/>
            <person name="Wang J."/>
            <person name="Liu J."/>
        </authorList>
    </citation>
    <scope>NUCLEOTIDE SEQUENCE [LARGE SCALE GENOMIC DNA]</scope>
    <source>
        <strain evidence="3">yakQH1</strain>
    </source>
</reference>
<dbReference type="EMBL" id="JH881135">
    <property type="protein sequence ID" value="ELR56303.1"/>
    <property type="molecule type" value="Genomic_DNA"/>
</dbReference>
<protein>
    <submittedName>
        <fullName evidence="2">Mitochondrial carrier-like protein 1</fullName>
    </submittedName>
</protein>
<evidence type="ECO:0000313" key="2">
    <source>
        <dbReference type="EMBL" id="ELR56303.1"/>
    </source>
</evidence>
<keyword evidence="1" id="KW-0472">Membrane</keyword>
<proteinExistence type="predicted"/>
<accession>L8IJL1</accession>
<evidence type="ECO:0000313" key="3">
    <source>
        <dbReference type="Proteomes" id="UP000011080"/>
    </source>
</evidence>
<keyword evidence="1" id="KW-1133">Transmembrane helix</keyword>
<organism evidence="2 3">
    <name type="scientific">Bos mutus</name>
    <name type="common">wild yak</name>
    <dbReference type="NCBI Taxonomy" id="72004"/>
    <lineage>
        <taxon>Eukaryota</taxon>
        <taxon>Metazoa</taxon>
        <taxon>Chordata</taxon>
        <taxon>Craniata</taxon>
        <taxon>Vertebrata</taxon>
        <taxon>Euteleostomi</taxon>
        <taxon>Mammalia</taxon>
        <taxon>Eutheria</taxon>
        <taxon>Laurasiatheria</taxon>
        <taxon>Artiodactyla</taxon>
        <taxon>Ruminantia</taxon>
        <taxon>Pecora</taxon>
        <taxon>Bovidae</taxon>
        <taxon>Bovinae</taxon>
        <taxon>Bos</taxon>
    </lineage>
</organism>
<keyword evidence="1" id="KW-0812">Transmembrane</keyword>
<dbReference type="AlphaFoldDB" id="L8IJL1"/>